<keyword evidence="5" id="KW-1185">Reference proteome</keyword>
<dbReference type="InterPro" id="IPR008984">
    <property type="entry name" value="SMAD_FHA_dom_sf"/>
</dbReference>
<proteinExistence type="predicted"/>
<evidence type="ECO:0000313" key="5">
    <source>
        <dbReference type="Proteomes" id="UP000246661"/>
    </source>
</evidence>
<dbReference type="EMBL" id="QGTX01000001">
    <property type="protein sequence ID" value="PWW25089.1"/>
    <property type="molecule type" value="Genomic_DNA"/>
</dbReference>
<sequence length="496" mass="50091">MSSATPPAPLTGTTGAPATVPPFDQVAVRVAPGPDLVVRLPGVLLVVGVTHRPTGSAAPAAKPALVGWGSAPVPAAPAAAPAGDAHVGELVALCRRVSAAGSRAPGRRLHEELRSWLGTVADPPSFAVTAATEDGLTLVLVGGGTAEVPDLGLRLTPAQGEKLDNGTLVLDRFVTWPPAALHLSAGSPADTAPHPLADLEAGAVPGAAAVLAPAPAPSVPGPPPAATMQVRLPAPHARVPLSTVKPPAPAAPAPAVPAPAGHDHAGHDHAGHEHAGHDHPAPAPVAAQPPAPSPVELPAPKRSALLFGGPAEAEPAREPLPTPGAEPSAPAAAEPEDERAKVKGILCKNGHLNDPRAGFCALCGIRTTQQTAVLIEGVRPPLGLLVFDDGATVSLDMDYLLGREPETDERVASGQLRPLLVLDQTGGVSRHHAEIRLEGWDVLLVDTGSANGTLVAPRGAPGWSSLVPDQPVRLTPGMAVRMGGRQFAFESPHGGY</sequence>
<feature type="compositionally biased region" description="Pro residues" evidence="2">
    <location>
        <begin position="281"/>
        <end position="297"/>
    </location>
</feature>
<dbReference type="Pfam" id="PF00498">
    <property type="entry name" value="FHA"/>
    <property type="match status" value="1"/>
</dbReference>
<keyword evidence="1" id="KW-0597">Phosphoprotein</keyword>
<dbReference type="CDD" id="cd00060">
    <property type="entry name" value="FHA"/>
    <property type="match status" value="1"/>
</dbReference>
<evidence type="ECO:0000259" key="3">
    <source>
        <dbReference type="PROSITE" id="PS50006"/>
    </source>
</evidence>
<feature type="region of interest" description="Disordered" evidence="2">
    <location>
        <begin position="239"/>
        <end position="337"/>
    </location>
</feature>
<feature type="domain" description="FHA" evidence="3">
    <location>
        <begin position="399"/>
        <end position="455"/>
    </location>
</feature>
<dbReference type="InterPro" id="IPR000253">
    <property type="entry name" value="FHA_dom"/>
</dbReference>
<feature type="compositionally biased region" description="Basic and acidic residues" evidence="2">
    <location>
        <begin position="261"/>
        <end position="280"/>
    </location>
</feature>
<evidence type="ECO:0000256" key="1">
    <source>
        <dbReference type="ARBA" id="ARBA00022553"/>
    </source>
</evidence>
<dbReference type="SMART" id="SM00240">
    <property type="entry name" value="FHA"/>
    <property type="match status" value="1"/>
</dbReference>
<dbReference type="Proteomes" id="UP000246661">
    <property type="component" value="Unassembled WGS sequence"/>
</dbReference>
<gene>
    <name evidence="4" type="ORF">JD79_04284</name>
</gene>
<comment type="caution">
    <text evidence="4">The sequence shown here is derived from an EMBL/GenBank/DDBJ whole genome shotgun (WGS) entry which is preliminary data.</text>
</comment>
<accession>A0A317QPQ9</accession>
<dbReference type="SUPFAM" id="SSF49879">
    <property type="entry name" value="SMAD/FHA domain"/>
    <property type="match status" value="1"/>
</dbReference>
<feature type="compositionally biased region" description="Pro residues" evidence="2">
    <location>
        <begin position="246"/>
        <end position="257"/>
    </location>
</feature>
<dbReference type="Gene3D" id="2.60.200.20">
    <property type="match status" value="1"/>
</dbReference>
<evidence type="ECO:0000256" key="2">
    <source>
        <dbReference type="SAM" id="MobiDB-lite"/>
    </source>
</evidence>
<name>A0A317QPQ9_9ACTN</name>
<evidence type="ECO:0000313" key="4">
    <source>
        <dbReference type="EMBL" id="PWW25089.1"/>
    </source>
</evidence>
<dbReference type="RefSeq" id="WP_170149301.1">
    <property type="nucleotide sequence ID" value="NZ_QGTX01000001.1"/>
</dbReference>
<reference evidence="5" key="1">
    <citation type="submission" date="2018-05" db="EMBL/GenBank/DDBJ databases">
        <authorList>
            <person name="Klenk H.-P."/>
            <person name="Huntemann M."/>
            <person name="Clum A."/>
            <person name="Pillay M."/>
            <person name="Palaniappan K."/>
            <person name="Varghese N."/>
            <person name="Mikhailova N."/>
            <person name="Stamatis D."/>
            <person name="Reddy T."/>
            <person name="Daum C."/>
            <person name="Shapiro N."/>
            <person name="Ivanova N."/>
            <person name="Kyrpides N."/>
            <person name="Woyke T."/>
        </authorList>
    </citation>
    <scope>NUCLEOTIDE SEQUENCE [LARGE SCALE GENOMIC DNA]</scope>
    <source>
        <strain evidence="5">DSM 45417</strain>
    </source>
</reference>
<dbReference type="AlphaFoldDB" id="A0A317QPQ9"/>
<organism evidence="4 5">
    <name type="scientific">Geodermatophilus normandii</name>
    <dbReference type="NCBI Taxonomy" id="1137989"/>
    <lineage>
        <taxon>Bacteria</taxon>
        <taxon>Bacillati</taxon>
        <taxon>Actinomycetota</taxon>
        <taxon>Actinomycetes</taxon>
        <taxon>Geodermatophilales</taxon>
        <taxon>Geodermatophilaceae</taxon>
        <taxon>Geodermatophilus</taxon>
    </lineage>
</organism>
<protein>
    <submittedName>
        <fullName evidence="4">FHA domain-containing protein</fullName>
    </submittedName>
</protein>
<dbReference type="PROSITE" id="PS50006">
    <property type="entry name" value="FHA_DOMAIN"/>
    <property type="match status" value="1"/>
</dbReference>